<keyword evidence="2" id="KW-0472">Membrane</keyword>
<dbReference type="RefSeq" id="WP_136567189.1">
    <property type="nucleotide sequence ID" value="NZ_SNTZ01000010.1"/>
</dbReference>
<sequence>MELRTVLLIVLAAIAALSLLVYQYFFKNPRKGSLKIILAALRFLTLFCGLLLLINPKFVNKDYFLEKANLIILVDDSSSMLQAESQDNLSGMVQTLSGNQNLKERFEVHQYAFGRAIRPMDSLRLNKKSTDIAAAISAVDEIFVNGNNAVVLITDGNQTLGRDYEHLNLGDNVFISPIVIGDTTAYEDISIGLTNTNTYAFLNNKFPVETTILYNGKTTVSKTMTISLDGKTVHRQQVTLNETKNSQTVHALLEAQSVGVKTIRIEVENLSNEKNTINNQKETAIEVIDERTKVMIISDLLHPDIGTLKKSIEANEQRSVTLHGPNVSSNTLDEADLLILYQPTRAFANVYDHVSKSKVSTFTITGKHTDWNFLNRAQKAFQKANSTQSEDILPVRNNSFRTFGLENFDTSGFPPLNGALGDIQLNKNGEVLLFQQIRGVNLDQPLFTVLTDGSQREAVLFGENIWKWRAQTYRNHENFESFDAFMGKLMVYLSNSGQRNRLELDYNLVFDSPSLALIRASYFDESYQFDSNANLNIDIQGKENNFVRRSPMLQKGNFFEVDLSDLEAGEYQFTVSVTDENLKQSGQFKILDFNPEKQHMGANYGKLGRLANNTMGKLYFPKDLQTLSDDLSTAQQYLPVQKSKQNIVSLIDFRILLGLMALTLTLEWFIRKYNGLI</sequence>
<evidence type="ECO:0000256" key="1">
    <source>
        <dbReference type="SAM" id="Coils"/>
    </source>
</evidence>
<dbReference type="PANTHER" id="PTHR37947">
    <property type="entry name" value="BLL2462 PROTEIN"/>
    <property type="match status" value="1"/>
</dbReference>
<dbReference type="EMBL" id="SNTZ01000010">
    <property type="protein sequence ID" value="THV57993.1"/>
    <property type="molecule type" value="Genomic_DNA"/>
</dbReference>
<name>A0A4S8RHY0_9FLAO</name>
<evidence type="ECO:0000313" key="3">
    <source>
        <dbReference type="EMBL" id="THV57993.1"/>
    </source>
</evidence>
<keyword evidence="2" id="KW-0812">Transmembrane</keyword>
<dbReference type="AlphaFoldDB" id="A0A4S8RHY0"/>
<feature type="coiled-coil region" evidence="1">
    <location>
        <begin position="260"/>
        <end position="287"/>
    </location>
</feature>
<dbReference type="SUPFAM" id="SSF53300">
    <property type="entry name" value="vWA-like"/>
    <property type="match status" value="1"/>
</dbReference>
<proteinExistence type="predicted"/>
<keyword evidence="2" id="KW-1133">Transmembrane helix</keyword>
<dbReference type="InterPro" id="IPR036465">
    <property type="entry name" value="vWFA_dom_sf"/>
</dbReference>
<evidence type="ECO:0000256" key="2">
    <source>
        <dbReference type="SAM" id="Phobius"/>
    </source>
</evidence>
<keyword evidence="1" id="KW-0175">Coiled coil</keyword>
<dbReference type="Proteomes" id="UP000310406">
    <property type="component" value="Unassembled WGS sequence"/>
</dbReference>
<feature type="transmembrane region" description="Helical" evidence="2">
    <location>
        <begin position="37"/>
        <end position="54"/>
    </location>
</feature>
<feature type="transmembrane region" description="Helical" evidence="2">
    <location>
        <begin position="6"/>
        <end position="25"/>
    </location>
</feature>
<keyword evidence="4" id="KW-1185">Reference proteome</keyword>
<organism evidence="3 4">
    <name type="scientific">Flagellimonas alvinocaridis</name>
    <dbReference type="NCBI Taxonomy" id="2530200"/>
    <lineage>
        <taxon>Bacteria</taxon>
        <taxon>Pseudomonadati</taxon>
        <taxon>Bacteroidota</taxon>
        <taxon>Flavobacteriia</taxon>
        <taxon>Flavobacteriales</taxon>
        <taxon>Flavobacteriaceae</taxon>
        <taxon>Flagellimonas</taxon>
    </lineage>
</organism>
<reference evidence="3 4" key="1">
    <citation type="submission" date="2019-03" db="EMBL/GenBank/DDBJ databases">
        <title>Muricauda SCR12 sp.nov, a marine bacterium isolated from Pacific Ocean:the Okinawa trough.</title>
        <authorList>
            <person name="Liu L."/>
        </authorList>
    </citation>
    <scope>NUCLEOTIDE SEQUENCE [LARGE SCALE GENOMIC DNA]</scope>
    <source>
        <strain evidence="3 4">SCR12</strain>
    </source>
</reference>
<gene>
    <name evidence="3" type="ORF">EZV76_13985</name>
</gene>
<evidence type="ECO:0000313" key="4">
    <source>
        <dbReference type="Proteomes" id="UP000310406"/>
    </source>
</evidence>
<dbReference type="PANTHER" id="PTHR37947:SF1">
    <property type="entry name" value="BLL2462 PROTEIN"/>
    <property type="match status" value="1"/>
</dbReference>
<dbReference type="SUPFAM" id="SSF52317">
    <property type="entry name" value="Class I glutamine amidotransferase-like"/>
    <property type="match status" value="1"/>
</dbReference>
<comment type="caution">
    <text evidence="3">The sequence shown here is derived from an EMBL/GenBank/DDBJ whole genome shotgun (WGS) entry which is preliminary data.</text>
</comment>
<accession>A0A4S8RHY0</accession>
<dbReference type="InterPro" id="IPR029062">
    <property type="entry name" value="Class_I_gatase-like"/>
</dbReference>
<dbReference type="OrthoDB" id="9763076at2"/>
<protein>
    <submittedName>
        <fullName evidence="3">VWA domain-containing protein</fullName>
    </submittedName>
</protein>